<name>A0ABD5X942_9EURY</name>
<evidence type="ECO:0000256" key="2">
    <source>
        <dbReference type="ARBA" id="ARBA00013093"/>
    </source>
</evidence>
<keyword evidence="6" id="KW-0119">Carbohydrate metabolism</keyword>
<dbReference type="CDD" id="cd01637">
    <property type="entry name" value="IMPase_like"/>
    <property type="match status" value="1"/>
</dbReference>
<evidence type="ECO:0000256" key="4">
    <source>
        <dbReference type="ARBA" id="ARBA00022801"/>
    </source>
</evidence>
<evidence type="ECO:0000256" key="5">
    <source>
        <dbReference type="ARBA" id="ARBA00022842"/>
    </source>
</evidence>
<proteinExistence type="inferred from homology"/>
<dbReference type="Gene3D" id="3.30.540.10">
    <property type="entry name" value="Fructose-1,6-Bisphosphatase, subunit A, domain 1"/>
    <property type="match status" value="1"/>
</dbReference>
<comment type="similarity">
    <text evidence="7">Belongs to the inositol monophosphatase superfamily. FBPase class 4 family.</text>
</comment>
<evidence type="ECO:0000256" key="6">
    <source>
        <dbReference type="ARBA" id="ARBA00023277"/>
    </source>
</evidence>
<evidence type="ECO:0000256" key="1">
    <source>
        <dbReference type="ARBA" id="ARBA00001273"/>
    </source>
</evidence>
<dbReference type="Gene3D" id="3.40.190.80">
    <property type="match status" value="1"/>
</dbReference>
<dbReference type="InterPro" id="IPR020583">
    <property type="entry name" value="Inositol_monoP_metal-BS"/>
</dbReference>
<sequence>MTQTELKPTDVLDVAHESANAGGSIALQLFRTDLAVKTKESKTDVVTRADNEAQRAVVDVLEREYPDAVIVGEEDDQRATIPSEGIAWLVDPIDGTNNYVTGNRRWATSVACLVDGRPIAAVNELPALGDTYTATPEGVQRNGLSVTVNDMTDPERFRVAPVIWWSMDRRDEYAAATTAIVDRFGDLRRPGSAQAALSMLASGGIEGIVTNVQANPWDTVAGAAMVEWAGGTVTDLNGDEWRHDSRGIVASNGGAHDVVLEAAQAIDST</sequence>
<protein>
    <recommendedName>
        <fullName evidence="2">fructose-bisphosphatase</fullName>
        <ecNumber evidence="2">3.1.3.11</ecNumber>
    </recommendedName>
</protein>
<evidence type="ECO:0000313" key="10">
    <source>
        <dbReference type="Proteomes" id="UP001596414"/>
    </source>
</evidence>
<comment type="catalytic activity">
    <reaction evidence="1">
        <text>beta-D-fructose 1,6-bisphosphate + H2O = beta-D-fructose 6-phosphate + phosphate</text>
        <dbReference type="Rhea" id="RHEA:11064"/>
        <dbReference type="ChEBI" id="CHEBI:15377"/>
        <dbReference type="ChEBI" id="CHEBI:32966"/>
        <dbReference type="ChEBI" id="CHEBI:43474"/>
        <dbReference type="ChEBI" id="CHEBI:57634"/>
        <dbReference type="EC" id="3.1.3.11"/>
    </reaction>
</comment>
<evidence type="ECO:0000256" key="3">
    <source>
        <dbReference type="ARBA" id="ARBA00022723"/>
    </source>
</evidence>
<organism evidence="9 10">
    <name type="scientific">Halovenus rubra</name>
    <dbReference type="NCBI Taxonomy" id="869890"/>
    <lineage>
        <taxon>Archaea</taxon>
        <taxon>Methanobacteriati</taxon>
        <taxon>Methanobacteriota</taxon>
        <taxon>Stenosarchaea group</taxon>
        <taxon>Halobacteria</taxon>
        <taxon>Halobacteriales</taxon>
        <taxon>Haloarculaceae</taxon>
        <taxon>Halovenus</taxon>
    </lineage>
</organism>
<dbReference type="EC" id="3.1.3.11" evidence="2"/>
<reference evidence="9 10" key="1">
    <citation type="journal article" date="2014" name="Int. J. Syst. Evol. Microbiol.">
        <title>Complete genome sequence of Corynebacterium casei LMG S-19264T (=DSM 44701T), isolated from a smear-ripened cheese.</title>
        <authorList>
            <consortium name="US DOE Joint Genome Institute (JGI-PGF)"/>
            <person name="Walter F."/>
            <person name="Albersmeier A."/>
            <person name="Kalinowski J."/>
            <person name="Ruckert C."/>
        </authorList>
    </citation>
    <scope>NUCLEOTIDE SEQUENCE [LARGE SCALE GENOMIC DNA]</scope>
    <source>
        <strain evidence="9 10">CGMCC 4.7215</strain>
    </source>
</reference>
<feature type="binding site" evidence="8">
    <location>
        <position position="94"/>
    </location>
    <ligand>
        <name>Mg(2+)</name>
        <dbReference type="ChEBI" id="CHEBI:18420"/>
        <label>1</label>
        <note>catalytic</note>
    </ligand>
</feature>
<feature type="binding site" evidence="8">
    <location>
        <position position="93"/>
    </location>
    <ligand>
        <name>Mg(2+)</name>
        <dbReference type="ChEBI" id="CHEBI:18420"/>
        <label>2</label>
    </ligand>
</feature>
<accession>A0ABD5X942</accession>
<dbReference type="Pfam" id="PF00459">
    <property type="entry name" value="Inositol_P"/>
    <property type="match status" value="1"/>
</dbReference>
<keyword evidence="4" id="KW-0378">Hydrolase</keyword>
<comment type="caution">
    <text evidence="9">The sequence shown here is derived from an EMBL/GenBank/DDBJ whole genome shotgun (WGS) entry which is preliminary data.</text>
</comment>
<evidence type="ECO:0000313" key="9">
    <source>
        <dbReference type="EMBL" id="MFC7126433.1"/>
    </source>
</evidence>
<dbReference type="GO" id="GO:0042132">
    <property type="term" value="F:fructose 1,6-bisphosphate 1-phosphatase activity"/>
    <property type="evidence" value="ECO:0007669"/>
    <property type="project" value="UniProtKB-EC"/>
</dbReference>
<dbReference type="PANTHER" id="PTHR20854">
    <property type="entry name" value="INOSITOL MONOPHOSPHATASE"/>
    <property type="match status" value="1"/>
</dbReference>
<dbReference type="EMBL" id="JBHSZQ010000020">
    <property type="protein sequence ID" value="MFC7126433.1"/>
    <property type="molecule type" value="Genomic_DNA"/>
</dbReference>
<evidence type="ECO:0000256" key="8">
    <source>
        <dbReference type="PIRSR" id="PIRSR600760-2"/>
    </source>
</evidence>
<feature type="binding site" evidence="8">
    <location>
        <position position="73"/>
    </location>
    <ligand>
        <name>Mg(2+)</name>
        <dbReference type="ChEBI" id="CHEBI:18420"/>
        <label>1</label>
        <note>catalytic</note>
    </ligand>
</feature>
<gene>
    <name evidence="9" type="ORF">ACFQJ7_10360</name>
</gene>
<dbReference type="PRINTS" id="PR00377">
    <property type="entry name" value="IMPHPHTASES"/>
</dbReference>
<dbReference type="InterPro" id="IPR000760">
    <property type="entry name" value="Inositol_monophosphatase-like"/>
</dbReference>
<dbReference type="PANTHER" id="PTHR20854:SF4">
    <property type="entry name" value="INOSITOL-1-MONOPHOSPHATASE-RELATED"/>
    <property type="match status" value="1"/>
</dbReference>
<dbReference type="SUPFAM" id="SSF56655">
    <property type="entry name" value="Carbohydrate phosphatase"/>
    <property type="match status" value="1"/>
</dbReference>
<keyword evidence="3 8" id="KW-0479">Metal-binding</keyword>
<feature type="binding site" evidence="8">
    <location>
        <position position="91"/>
    </location>
    <ligand>
        <name>Mg(2+)</name>
        <dbReference type="ChEBI" id="CHEBI:18420"/>
        <label>1</label>
        <note>catalytic</note>
    </ligand>
</feature>
<dbReference type="GO" id="GO:0046872">
    <property type="term" value="F:metal ion binding"/>
    <property type="evidence" value="ECO:0007669"/>
    <property type="project" value="UniProtKB-KW"/>
</dbReference>
<keyword evidence="5 8" id="KW-0460">Magnesium</keyword>
<dbReference type="RefSeq" id="WP_267635985.1">
    <property type="nucleotide sequence ID" value="NZ_JAODIY010000001.1"/>
</dbReference>
<dbReference type="AlphaFoldDB" id="A0ABD5X942"/>
<evidence type="ECO:0000256" key="7">
    <source>
        <dbReference type="ARBA" id="ARBA00038103"/>
    </source>
</evidence>
<dbReference type="Proteomes" id="UP001596414">
    <property type="component" value="Unassembled WGS sequence"/>
</dbReference>
<comment type="cofactor">
    <cofactor evidence="8">
        <name>Mg(2+)</name>
        <dbReference type="ChEBI" id="CHEBI:18420"/>
    </cofactor>
</comment>
<feature type="binding site" evidence="8">
    <location>
        <position position="218"/>
    </location>
    <ligand>
        <name>Mg(2+)</name>
        <dbReference type="ChEBI" id="CHEBI:18420"/>
        <label>1</label>
        <note>catalytic</note>
    </ligand>
</feature>
<dbReference type="PROSITE" id="PS00629">
    <property type="entry name" value="IMP_1"/>
    <property type="match status" value="1"/>
</dbReference>